<sequence>MRIPVPTTALIAALVIVLLPAPAQATPIGDQLDTAGEHLEKVIEDYNEVRDNLRTTRRQIADLNEEIRPLERQLAARRARVGVIATAAYRSSGVSTALAVISAESASDFADRLLVLDRLASEQKEAIDSLSAARDRVEAARRSLDAAAGQQASQELALATKKQQIEENITRLERLREQTGFKPRPTIKGFKPTFSPGRAGAAVRFAYAQLGKQYRFGSDGPNSYDCSGLTSAAWAKAGVPLPHNARRQWRAVSRVSRDELKPGDLVFYYRSIHHVGMYVGGGKMIHAPQHGEPVRVDNVDYQPIHGYGRPG</sequence>
<name>A0ABQ5QUA3_9ACTN</name>
<evidence type="ECO:0000313" key="9">
    <source>
        <dbReference type="Proteomes" id="UP001144280"/>
    </source>
</evidence>
<keyword evidence="6" id="KW-0732">Signal</keyword>
<dbReference type="SUPFAM" id="SSF54001">
    <property type="entry name" value="Cysteine proteinases"/>
    <property type="match status" value="1"/>
</dbReference>
<feature type="chain" id="PRO_5045204023" description="NlpC/P60 domain-containing protein" evidence="6">
    <location>
        <begin position="26"/>
        <end position="311"/>
    </location>
</feature>
<feature type="coiled-coil region" evidence="5">
    <location>
        <begin position="39"/>
        <end position="80"/>
    </location>
</feature>
<dbReference type="InterPro" id="IPR051794">
    <property type="entry name" value="PG_Endopeptidase_C40"/>
</dbReference>
<proteinExistence type="inferred from homology"/>
<organism evidence="8 9">
    <name type="scientific">Phytohabitans aurantiacus</name>
    <dbReference type="NCBI Taxonomy" id="3016789"/>
    <lineage>
        <taxon>Bacteria</taxon>
        <taxon>Bacillati</taxon>
        <taxon>Actinomycetota</taxon>
        <taxon>Actinomycetes</taxon>
        <taxon>Micromonosporales</taxon>
        <taxon>Micromonosporaceae</taxon>
    </lineage>
</organism>
<dbReference type="InterPro" id="IPR000064">
    <property type="entry name" value="NLP_P60_dom"/>
</dbReference>
<dbReference type="PANTHER" id="PTHR47359">
    <property type="entry name" value="PEPTIDOGLYCAN DL-ENDOPEPTIDASE CWLO"/>
    <property type="match status" value="1"/>
</dbReference>
<feature type="signal peptide" evidence="6">
    <location>
        <begin position="1"/>
        <end position="25"/>
    </location>
</feature>
<keyword evidence="2" id="KW-0645">Protease</keyword>
<evidence type="ECO:0000256" key="1">
    <source>
        <dbReference type="ARBA" id="ARBA00007074"/>
    </source>
</evidence>
<dbReference type="EMBL" id="BSDI01000013">
    <property type="protein sequence ID" value="GLH97817.1"/>
    <property type="molecule type" value="Genomic_DNA"/>
</dbReference>
<evidence type="ECO:0000256" key="6">
    <source>
        <dbReference type="SAM" id="SignalP"/>
    </source>
</evidence>
<evidence type="ECO:0000256" key="2">
    <source>
        <dbReference type="ARBA" id="ARBA00022670"/>
    </source>
</evidence>
<dbReference type="InterPro" id="IPR038765">
    <property type="entry name" value="Papain-like_cys_pep_sf"/>
</dbReference>
<evidence type="ECO:0000256" key="4">
    <source>
        <dbReference type="ARBA" id="ARBA00022807"/>
    </source>
</evidence>
<dbReference type="PANTHER" id="PTHR47359:SF3">
    <property type="entry name" value="NLP_P60 DOMAIN-CONTAINING PROTEIN-RELATED"/>
    <property type="match status" value="1"/>
</dbReference>
<dbReference type="Pfam" id="PF00877">
    <property type="entry name" value="NLPC_P60"/>
    <property type="match status" value="1"/>
</dbReference>
<dbReference type="Proteomes" id="UP001144280">
    <property type="component" value="Unassembled WGS sequence"/>
</dbReference>
<evidence type="ECO:0000313" key="8">
    <source>
        <dbReference type="EMBL" id="GLH97817.1"/>
    </source>
</evidence>
<keyword evidence="9" id="KW-1185">Reference proteome</keyword>
<evidence type="ECO:0000259" key="7">
    <source>
        <dbReference type="PROSITE" id="PS51935"/>
    </source>
</evidence>
<reference evidence="8" key="1">
    <citation type="submission" date="2022-12" db="EMBL/GenBank/DDBJ databases">
        <title>New Phytohabitans aurantiacus sp. RD004123 nov., an actinomycete isolated from soil.</title>
        <authorList>
            <person name="Triningsih D.W."/>
            <person name="Harunari E."/>
            <person name="Igarashi Y."/>
        </authorList>
    </citation>
    <scope>NUCLEOTIDE SEQUENCE</scope>
    <source>
        <strain evidence="8">RD004123</strain>
    </source>
</reference>
<evidence type="ECO:0000256" key="5">
    <source>
        <dbReference type="SAM" id="Coils"/>
    </source>
</evidence>
<dbReference type="Gene3D" id="6.10.250.3150">
    <property type="match status" value="1"/>
</dbReference>
<evidence type="ECO:0000256" key="3">
    <source>
        <dbReference type="ARBA" id="ARBA00022801"/>
    </source>
</evidence>
<protein>
    <recommendedName>
        <fullName evidence="7">NlpC/P60 domain-containing protein</fullName>
    </recommendedName>
</protein>
<comment type="caution">
    <text evidence="8">The sequence shown here is derived from an EMBL/GenBank/DDBJ whole genome shotgun (WGS) entry which is preliminary data.</text>
</comment>
<dbReference type="Gene3D" id="3.90.1720.10">
    <property type="entry name" value="endopeptidase domain like (from Nostoc punctiforme)"/>
    <property type="match status" value="1"/>
</dbReference>
<keyword evidence="3" id="KW-0378">Hydrolase</keyword>
<accession>A0ABQ5QUA3</accession>
<dbReference type="RefSeq" id="WP_281896077.1">
    <property type="nucleotide sequence ID" value="NZ_BSDI01000013.1"/>
</dbReference>
<comment type="similarity">
    <text evidence="1">Belongs to the peptidase C40 family.</text>
</comment>
<feature type="domain" description="NlpC/P60" evidence="7">
    <location>
        <begin position="196"/>
        <end position="311"/>
    </location>
</feature>
<dbReference type="PROSITE" id="PS51935">
    <property type="entry name" value="NLPC_P60"/>
    <property type="match status" value="1"/>
</dbReference>
<keyword evidence="4" id="KW-0788">Thiol protease</keyword>
<gene>
    <name evidence="8" type="ORF">Pa4123_30920</name>
</gene>
<feature type="coiled-coil region" evidence="5">
    <location>
        <begin position="120"/>
        <end position="178"/>
    </location>
</feature>
<keyword evidence="5" id="KW-0175">Coiled coil</keyword>